<dbReference type="RefSeq" id="WP_002402129.1">
    <property type="nucleotide sequence ID" value="NZ_GL454441.1"/>
</dbReference>
<dbReference type="InterPro" id="IPR005094">
    <property type="entry name" value="Endonuclease_MobA/VirD2"/>
</dbReference>
<organism evidence="4 5">
    <name type="scientific">Enterococcus faecalis TX4248</name>
    <dbReference type="NCBI Taxonomy" id="749495"/>
    <lineage>
        <taxon>Bacteria</taxon>
        <taxon>Bacillati</taxon>
        <taxon>Bacillota</taxon>
        <taxon>Bacilli</taxon>
        <taxon>Lactobacillales</taxon>
        <taxon>Enterococcaceae</taxon>
        <taxon>Enterococcus</taxon>
    </lineage>
</organism>
<dbReference type="EMBL" id="AEBR01000040">
    <property type="protein sequence ID" value="EFM82937.1"/>
    <property type="molecule type" value="Genomic_DNA"/>
</dbReference>
<sequence>MPTTKTLTIKKEKNLERAIKYILNPEKTKNQTLTSGYKINAVNNAFFEMNLTRKLSENVLGKSNKKSEQRVIARHIIQSFDPNDELTPEEVHEIGRQTAKEFLGEDYEFVIATHVDKEHLHNHIIFNTTSSVDLKKFRWQRRTTADLRNISDKVADFHGASVLKTAKRNSYTKYQQYRKKQNYRIEIKERLNFLLKHSLGWEDFLAKAKQLNLSVDPNHQSKEYGKVINFKLLDMPQERPARDYTLNKKRRIYNEENIIERTEHNDPKIVYSLLEIAQKYSEEKAEKESLPDLVFTIEPWQIEKDTMTGIYVQFSYGRYDTGIVKIPDFMLEQKAGGRYEVHFNYKDTFYFLSEDSSKQNKFVKGANLAKYLSGESGSIPKRKNSAIQSVREMVTALNIISARQVSSDQAPKVLGKDFHDNFLLVQEVQKQLNEKLLSANERLKFNPKDQELLAKVKVLREEKNELEKEIKVFEKQLRTYEAALTILNEKGFAEFGDIEK</sequence>
<dbReference type="Proteomes" id="UP000004846">
    <property type="component" value="Unassembled WGS sequence"/>
</dbReference>
<feature type="domain" description="MobA/VirD2-like nuclease" evidence="2">
    <location>
        <begin position="21"/>
        <end position="159"/>
    </location>
</feature>
<dbReference type="AlphaFoldDB" id="A0A125W6M3"/>
<evidence type="ECO:0000259" key="2">
    <source>
        <dbReference type="Pfam" id="PF03432"/>
    </source>
</evidence>
<evidence type="ECO:0000313" key="5">
    <source>
        <dbReference type="Proteomes" id="UP000004846"/>
    </source>
</evidence>
<name>A0A125W6M3_ENTFL</name>
<gene>
    <name evidence="4" type="ORF">HMPREF9498_01407</name>
</gene>
<feature type="coiled-coil region" evidence="1">
    <location>
        <begin position="449"/>
        <end position="490"/>
    </location>
</feature>
<dbReference type="InterPro" id="IPR048299">
    <property type="entry name" value="LtrB_central"/>
</dbReference>
<protein>
    <submittedName>
        <fullName evidence="4">Relaxase/mobilization nuclease domain protein</fullName>
    </submittedName>
</protein>
<accession>A0A125W6M3</accession>
<comment type="caution">
    <text evidence="4">The sequence shown here is derived from an EMBL/GenBank/DDBJ whole genome shotgun (WGS) entry which is preliminary data.</text>
</comment>
<dbReference type="HOGENOM" id="CLU_031118_3_1_9"/>
<dbReference type="Pfam" id="PF03432">
    <property type="entry name" value="Relaxase"/>
    <property type="match status" value="1"/>
</dbReference>
<feature type="domain" description="Group II intron-interrupted relaxase LtrB central" evidence="3">
    <location>
        <begin position="292"/>
        <end position="373"/>
    </location>
</feature>
<dbReference type="Pfam" id="PF20874">
    <property type="entry name" value="Relaxase_M"/>
    <property type="match status" value="1"/>
</dbReference>
<proteinExistence type="predicted"/>
<evidence type="ECO:0000313" key="4">
    <source>
        <dbReference type="EMBL" id="EFM82937.1"/>
    </source>
</evidence>
<keyword evidence="1" id="KW-0175">Coiled coil</keyword>
<evidence type="ECO:0000259" key="3">
    <source>
        <dbReference type="Pfam" id="PF20874"/>
    </source>
</evidence>
<evidence type="ECO:0000256" key="1">
    <source>
        <dbReference type="SAM" id="Coils"/>
    </source>
</evidence>
<reference evidence="4 5" key="1">
    <citation type="submission" date="2010-07" db="EMBL/GenBank/DDBJ databases">
        <authorList>
            <person name="Sid Ahmed O."/>
        </authorList>
    </citation>
    <scope>NUCLEOTIDE SEQUENCE [LARGE SCALE GENOMIC DNA]</scope>
    <source>
        <strain evidence="4 5">TX4248</strain>
    </source>
</reference>